<dbReference type="AlphaFoldDB" id="A0A0H5BPL9"/>
<dbReference type="Pfam" id="PF09476">
    <property type="entry name" value="Pilus_CpaD"/>
    <property type="match status" value="1"/>
</dbReference>
<keyword evidence="4" id="KW-1185">Reference proteome</keyword>
<sequence>MSRSPKIARPVWRSSVLARAAAGTALAALLAGCHADRVVESGYPMPYAERHPIRIAEGGAVHEILIGTGRGSLTPLQRAELTSFAGSWRRRGTGGVTIEVPAGSVNEQAAHAATREVRAVLTAAGIPPHGIAVASYVPLPENTLAPLRVVYPTVKAEAGPCGVWPDDLGVADYGLQVENRPYWNFGCANQKAMAAMIDNPADLVQPRSVQAQSAARRRTVIDAYVRGQDTSTEVRDKDGEKISEVAK</sequence>
<dbReference type="STRING" id="1079.BVIR_2765"/>
<reference evidence="2" key="1">
    <citation type="journal article" date="2015" name="Genome Announc.">
        <title>Complete Genome Sequence of the Bacteriochlorophyll b-Producing Photosynthetic Bacterium Blastochloris viridis.</title>
        <authorList>
            <person name="Tsukatani Y."/>
            <person name="Hirose Y."/>
            <person name="Harada J."/>
            <person name="Misawa N."/>
            <person name="Mori K."/>
            <person name="Inoue K."/>
            <person name="Tamiaki H."/>
        </authorList>
    </citation>
    <scope>NUCLEOTIDE SEQUENCE [LARGE SCALE GENOMIC DNA]</scope>
    <source>
        <strain evidence="2">DSM 133</strain>
    </source>
</reference>
<evidence type="ECO:0000313" key="3">
    <source>
        <dbReference type="EMBL" id="CUU43192.1"/>
    </source>
</evidence>
<dbReference type="PROSITE" id="PS51257">
    <property type="entry name" value="PROKAR_LIPOPROTEIN"/>
    <property type="match status" value="1"/>
</dbReference>
<evidence type="ECO:0000313" key="4">
    <source>
        <dbReference type="Proteomes" id="UP000065734"/>
    </source>
</evidence>
<dbReference type="KEGG" id="bvr:BVIR_2765"/>
<reference evidence="4" key="3">
    <citation type="journal article" date="2016" name="Genome Announc.">
        <title>Revised genome sequence of the purple photosynthetic bacterium Blastochloris viridis.</title>
        <authorList>
            <person name="Liu L.N."/>
            <person name="Faulkner M."/>
            <person name="Liu X."/>
            <person name="Huang F."/>
            <person name="Darby A.C."/>
            <person name="Hall N."/>
        </authorList>
    </citation>
    <scope>NUCLEOTIDE SEQUENCE [LARGE SCALE GENOMIC DNA]</scope>
    <source>
        <strain evidence="4">ATCC 19567 / DSM 133 / F</strain>
    </source>
</reference>
<organism evidence="3 4">
    <name type="scientific">Blastochloris viridis</name>
    <name type="common">Rhodopseudomonas viridis</name>
    <dbReference type="NCBI Taxonomy" id="1079"/>
    <lineage>
        <taxon>Bacteria</taxon>
        <taxon>Pseudomonadati</taxon>
        <taxon>Pseudomonadota</taxon>
        <taxon>Alphaproteobacteria</taxon>
        <taxon>Hyphomicrobiales</taxon>
        <taxon>Blastochloridaceae</taxon>
        <taxon>Blastochloris</taxon>
    </lineage>
</organism>
<dbReference type="InterPro" id="IPR019027">
    <property type="entry name" value="Pilus_biogenesis_CpaD-related"/>
</dbReference>
<dbReference type="PATRIC" id="fig|1079.6.peg.2902"/>
<feature type="chain" id="PRO_5014229201" evidence="1">
    <location>
        <begin position="28"/>
        <end position="247"/>
    </location>
</feature>
<evidence type="ECO:0000313" key="2">
    <source>
        <dbReference type="EMBL" id="BAR99518.1"/>
    </source>
</evidence>
<reference evidence="3" key="2">
    <citation type="submission" date="2015-11" db="EMBL/GenBank/DDBJ databases">
        <authorList>
            <person name="Zhang Y."/>
            <person name="Guo Z."/>
        </authorList>
    </citation>
    <scope>NUCLEOTIDE SEQUENCE</scope>
    <source>
        <strain evidence="3">1</strain>
    </source>
</reference>
<protein>
    <submittedName>
        <fullName evidence="2">Flp pilus assembly protein CpaD</fullName>
    </submittedName>
    <submittedName>
        <fullName evidence="3">Type IV pili component</fullName>
    </submittedName>
</protein>
<keyword evidence="1" id="KW-0732">Signal</keyword>
<dbReference type="Proteomes" id="UP000065734">
    <property type="component" value="Chromosome I"/>
</dbReference>
<evidence type="ECO:0000256" key="1">
    <source>
        <dbReference type="SAM" id="SignalP"/>
    </source>
</evidence>
<dbReference type="EMBL" id="AP014854">
    <property type="protein sequence ID" value="BAR99518.1"/>
    <property type="molecule type" value="Genomic_DNA"/>
</dbReference>
<dbReference type="InterPro" id="IPR013361">
    <property type="entry name" value="Pilus_CpaD"/>
</dbReference>
<feature type="signal peptide" evidence="1">
    <location>
        <begin position="1"/>
        <end position="27"/>
    </location>
</feature>
<accession>A0A0H5BPL9</accession>
<dbReference type="NCBIfam" id="TIGR02522">
    <property type="entry name" value="pilus_cpaD"/>
    <property type="match status" value="1"/>
</dbReference>
<dbReference type="EMBL" id="LN907867">
    <property type="protein sequence ID" value="CUU43192.1"/>
    <property type="molecule type" value="Genomic_DNA"/>
</dbReference>
<proteinExistence type="predicted"/>
<gene>
    <name evidence="2" type="ORF">BV133_1925</name>
    <name evidence="3" type="ORF">BVIRIDIS_22090</name>
</gene>
<dbReference type="OrthoDB" id="9802674at2"/>
<name>A0A0H5BPL9_BLAVI</name>
<dbReference type="RefSeq" id="WP_055038119.1">
    <property type="nucleotide sequence ID" value="NZ_AP014854.2"/>
</dbReference>